<evidence type="ECO:0000256" key="4">
    <source>
        <dbReference type="SAM" id="MobiDB-lite"/>
    </source>
</evidence>
<keyword evidence="6" id="KW-1185">Reference proteome</keyword>
<keyword evidence="1" id="KW-0597">Phosphoprotein</keyword>
<keyword evidence="2 3" id="KW-0175">Coiled coil</keyword>
<gene>
    <name evidence="5" type="ORF">GDO86_016345</name>
</gene>
<sequence>MAGSVVRGRFSCDSLAMNNEHEKVAVPEGEIKNRQQKDAELDKKIQALKKKNEALIKRYKEIEEDRKNSETVSIAASSRRQKPDSLTITIMKAPNEKRVVNECFRDLSDSEDDAEQRFSFRMGNKVELAVTMDSYNKQGKKIAMKKMDQDCGHPEREPCILTKEQTDDLFTFGRGRRMQIAITMEKELTKRNQQKKRIDCNKEENKKSENGSLKDSDATLAATVREQIEYIRWKKEREQIDQERLARQKNSKGEWRRLWDAEKTLNMFHDTPAYSGRNHDGYCGKRGEHLLRNPSRI</sequence>
<evidence type="ECO:0008006" key="7">
    <source>
        <dbReference type="Google" id="ProtNLM"/>
    </source>
</evidence>
<dbReference type="AlphaFoldDB" id="A0A8T2JWP6"/>
<evidence type="ECO:0000256" key="3">
    <source>
        <dbReference type="SAM" id="Coils"/>
    </source>
</evidence>
<dbReference type="EMBL" id="JAACNH010000003">
    <property type="protein sequence ID" value="KAG8449665.1"/>
    <property type="molecule type" value="Genomic_DNA"/>
</dbReference>
<evidence type="ECO:0000256" key="1">
    <source>
        <dbReference type="ARBA" id="ARBA00022553"/>
    </source>
</evidence>
<evidence type="ECO:0000256" key="2">
    <source>
        <dbReference type="ARBA" id="ARBA00023054"/>
    </source>
</evidence>
<name>A0A8T2JWP6_9PIPI</name>
<proteinExistence type="predicted"/>
<feature type="region of interest" description="Disordered" evidence="4">
    <location>
        <begin position="191"/>
        <end position="216"/>
    </location>
</feature>
<protein>
    <recommendedName>
        <fullName evidence="7">Coiled-coil domain-containing protein 9B</fullName>
    </recommendedName>
</protein>
<accession>A0A8T2JWP6</accession>
<reference evidence="5" key="1">
    <citation type="thesis" date="2020" institute="ProQuest LLC" country="789 East Eisenhower Parkway, Ann Arbor, MI, USA">
        <title>Comparative Genomics and Chromosome Evolution.</title>
        <authorList>
            <person name="Mudd A.B."/>
        </authorList>
    </citation>
    <scope>NUCLEOTIDE SEQUENCE</scope>
    <source>
        <strain evidence="5">Female2</strain>
        <tissue evidence="5">Blood</tissue>
    </source>
</reference>
<evidence type="ECO:0000313" key="5">
    <source>
        <dbReference type="EMBL" id="KAG8449665.1"/>
    </source>
</evidence>
<evidence type="ECO:0000313" key="6">
    <source>
        <dbReference type="Proteomes" id="UP000812440"/>
    </source>
</evidence>
<feature type="coiled-coil region" evidence="3">
    <location>
        <begin position="31"/>
        <end position="72"/>
    </location>
</feature>
<organism evidence="5 6">
    <name type="scientific">Hymenochirus boettgeri</name>
    <name type="common">Congo dwarf clawed frog</name>
    <dbReference type="NCBI Taxonomy" id="247094"/>
    <lineage>
        <taxon>Eukaryota</taxon>
        <taxon>Metazoa</taxon>
        <taxon>Chordata</taxon>
        <taxon>Craniata</taxon>
        <taxon>Vertebrata</taxon>
        <taxon>Euteleostomi</taxon>
        <taxon>Amphibia</taxon>
        <taxon>Batrachia</taxon>
        <taxon>Anura</taxon>
        <taxon>Pipoidea</taxon>
        <taxon>Pipidae</taxon>
        <taxon>Pipinae</taxon>
        <taxon>Hymenochirus</taxon>
    </lineage>
</organism>
<comment type="caution">
    <text evidence="5">The sequence shown here is derived from an EMBL/GenBank/DDBJ whole genome shotgun (WGS) entry which is preliminary data.</text>
</comment>
<dbReference type="Pfam" id="PF15266">
    <property type="entry name" value="DUF4594"/>
    <property type="match status" value="1"/>
</dbReference>
<dbReference type="Proteomes" id="UP000812440">
    <property type="component" value="Chromosome 8_10"/>
</dbReference>
<dbReference type="PANTHER" id="PTHR15635:SF10">
    <property type="entry name" value="COILED-COIL DOMAIN-CONTAINING PROTEIN 9B"/>
    <property type="match status" value="1"/>
</dbReference>
<dbReference type="InterPro" id="IPR029336">
    <property type="entry name" value="DUF4594"/>
</dbReference>
<dbReference type="PANTHER" id="PTHR15635">
    <property type="entry name" value="COILED-COIL DOMAIN CONTAINING PROTEIN 9"/>
    <property type="match status" value="1"/>
</dbReference>
<dbReference type="OrthoDB" id="10058133at2759"/>